<gene>
    <name evidence="2" type="ORF">NAPIS_ORF02392</name>
</gene>
<organism evidence="2 3">
    <name type="scientific">Vairimorpha apis BRL 01</name>
    <dbReference type="NCBI Taxonomy" id="1037528"/>
    <lineage>
        <taxon>Eukaryota</taxon>
        <taxon>Fungi</taxon>
        <taxon>Fungi incertae sedis</taxon>
        <taxon>Microsporidia</taxon>
        <taxon>Nosematidae</taxon>
        <taxon>Vairimorpha</taxon>
    </lineage>
</organism>
<proteinExistence type="predicted"/>
<dbReference type="HOGENOM" id="CLU_1267213_0_0_1"/>
<keyword evidence="1" id="KW-0812">Transmembrane</keyword>
<sequence>MKFYTFYIILFLIFICLSIYFLKYLIWTNKNKIYNLEDLSEKEHKTLKDVFATSFKHLESIHCSNLIDILIIIVHLEISDLSKCKSLVSDIVDDRTKNFHNNSTNVRSLGGSVNINNDYFPYYLKRVFEQFNIWKRLTISQLLIISTKFYRYVKFKPNIEENNYKIVLNNKEVFKNIKVKFDDKKFNKKFYQSIVGDDNTNLFDFTFTLFIRYVFDII</sequence>
<keyword evidence="1" id="KW-0472">Membrane</keyword>
<name>T0L5V4_9MICR</name>
<evidence type="ECO:0000313" key="3">
    <source>
        <dbReference type="Proteomes" id="UP000053780"/>
    </source>
</evidence>
<dbReference type="AlphaFoldDB" id="T0L5V4"/>
<evidence type="ECO:0000256" key="1">
    <source>
        <dbReference type="SAM" id="Phobius"/>
    </source>
</evidence>
<evidence type="ECO:0000313" key="2">
    <source>
        <dbReference type="EMBL" id="EQB60053.1"/>
    </source>
</evidence>
<dbReference type="EMBL" id="KE647334">
    <property type="protein sequence ID" value="EQB60053.1"/>
    <property type="molecule type" value="Genomic_DNA"/>
</dbReference>
<dbReference type="Proteomes" id="UP000053780">
    <property type="component" value="Unassembled WGS sequence"/>
</dbReference>
<dbReference type="VEuPathDB" id="MicrosporidiaDB:NAPIS_ORF02392"/>
<keyword evidence="1" id="KW-1133">Transmembrane helix</keyword>
<reference evidence="2 3" key="1">
    <citation type="journal article" date="2013" name="BMC Genomics">
        <title>Genome sequencing and comparative genomics of honey bee microsporidia, Nosema apis reveal novel insights into host-parasite interactions.</title>
        <authorList>
            <person name="Chen Yp."/>
            <person name="Pettis J.S."/>
            <person name="Zhao Y."/>
            <person name="Liu X."/>
            <person name="Tallon L.J."/>
            <person name="Sadzewicz L.D."/>
            <person name="Li R."/>
            <person name="Zheng H."/>
            <person name="Huang S."/>
            <person name="Zhang X."/>
            <person name="Hamilton M.C."/>
            <person name="Pernal S.F."/>
            <person name="Melathopoulos A.P."/>
            <person name="Yan X."/>
            <person name="Evans J.D."/>
        </authorList>
    </citation>
    <scope>NUCLEOTIDE SEQUENCE [LARGE SCALE GENOMIC DNA]</scope>
    <source>
        <strain evidence="2 3">BRL 01</strain>
    </source>
</reference>
<keyword evidence="3" id="KW-1185">Reference proteome</keyword>
<feature type="transmembrane region" description="Helical" evidence="1">
    <location>
        <begin position="6"/>
        <end position="26"/>
    </location>
</feature>
<protein>
    <submittedName>
        <fullName evidence="2">Uncharacterized protein</fullName>
    </submittedName>
</protein>
<accession>T0L5V4</accession>